<keyword evidence="4 10" id="KW-0808">Transferase</keyword>
<name>A0A372ITY2_9BACT</name>
<proteinExistence type="predicted"/>
<keyword evidence="3" id="KW-0328">Glycosyltransferase</keyword>
<dbReference type="GO" id="GO:0005886">
    <property type="term" value="C:plasma membrane"/>
    <property type="evidence" value="ECO:0007669"/>
    <property type="project" value="UniProtKB-SubCell"/>
</dbReference>
<dbReference type="OrthoDB" id="9811222at2"/>
<dbReference type="AlphaFoldDB" id="A0A372ITY2"/>
<dbReference type="GO" id="GO:0016763">
    <property type="term" value="F:pentosyltransferase activity"/>
    <property type="evidence" value="ECO:0007669"/>
    <property type="project" value="TreeGrafter"/>
</dbReference>
<evidence type="ECO:0000313" key="10">
    <source>
        <dbReference type="EMBL" id="RFU18249.1"/>
    </source>
</evidence>
<sequence length="538" mass="60677">MHTSQLSTAPPQKNAPLRHFLLLCAAFALLKLAIQVVGNILAQHAGYGIFRDEMYYLICGRHLAFGYVDQPPLTALQARLTEILFGYGHMWSLRLFSALAGAAKVFLTGLIVRALGGNRLAASLAMLGVIVVGVYLGIDGFLSMNSFEPVFWMTCALALIHIVQIDPEDRAKRHILRNCWIILGISAGLGLENKDNIVFFLVAVLIALLLTPQRRILRSRWFALSLAIIVLLALPNLLWQIHYHFPTLEWLNDVRHSDKDVKLSPLHFLMAQMMMLTPWTILLWLSGIFWLLFAKAARPFRFLGVLYLVFLPVMMALNAKDYYLAPIYPLYFAAGAVLWVAWASKATWRRALIGLYALLLVIGFFLTVPFSIPVLPPQQFLTWSKIMHFQPKDSENHSATILPQFYADRFGWHEMVEKVAAIYNALPPDQRAVTGIFTGNYGEASAINLYGPKYGLPVAISGHQNYWIWGPHGYTGQEMIIIAYHATVDSLQQSYASCAVAGRLDNPLAMPWEQGPIFLCRGRKATLASDWKDFRFYY</sequence>
<dbReference type="Proteomes" id="UP000264702">
    <property type="component" value="Unassembled WGS sequence"/>
</dbReference>
<feature type="transmembrane region" description="Helical" evidence="8">
    <location>
        <begin position="300"/>
        <end position="317"/>
    </location>
</feature>
<dbReference type="InterPro" id="IPR038731">
    <property type="entry name" value="RgtA/B/C-like"/>
</dbReference>
<dbReference type="Pfam" id="PF13231">
    <property type="entry name" value="PMT_2"/>
    <property type="match status" value="1"/>
</dbReference>
<evidence type="ECO:0000256" key="5">
    <source>
        <dbReference type="ARBA" id="ARBA00022692"/>
    </source>
</evidence>
<evidence type="ECO:0000313" key="11">
    <source>
        <dbReference type="Proteomes" id="UP000264702"/>
    </source>
</evidence>
<protein>
    <submittedName>
        <fullName evidence="10">Phospholipid carrier-dependent glycosyltransferase</fullName>
    </submittedName>
</protein>
<reference evidence="10 11" key="1">
    <citation type="submission" date="2018-08" db="EMBL/GenBank/DDBJ databases">
        <title>Acidipila sp. 4G-K13, an acidobacterium isolated from forest soil.</title>
        <authorList>
            <person name="Gao Z.-H."/>
            <person name="Qiu L.-H."/>
        </authorList>
    </citation>
    <scope>NUCLEOTIDE SEQUENCE [LARGE SCALE GENOMIC DNA]</scope>
    <source>
        <strain evidence="10 11">4G-K13</strain>
    </source>
</reference>
<evidence type="ECO:0000256" key="6">
    <source>
        <dbReference type="ARBA" id="ARBA00022989"/>
    </source>
</evidence>
<evidence type="ECO:0000256" key="7">
    <source>
        <dbReference type="ARBA" id="ARBA00023136"/>
    </source>
</evidence>
<feature type="transmembrane region" description="Helical" evidence="8">
    <location>
        <begin position="269"/>
        <end position="293"/>
    </location>
</feature>
<feature type="transmembrane region" description="Helical" evidence="8">
    <location>
        <begin position="197"/>
        <end position="214"/>
    </location>
</feature>
<dbReference type="InterPro" id="IPR050297">
    <property type="entry name" value="LipidA_mod_glycosyltrf_83"/>
</dbReference>
<feature type="transmembrane region" description="Helical" evidence="8">
    <location>
        <begin position="93"/>
        <end position="112"/>
    </location>
</feature>
<keyword evidence="2" id="KW-1003">Cell membrane</keyword>
<evidence type="ECO:0000256" key="4">
    <source>
        <dbReference type="ARBA" id="ARBA00022679"/>
    </source>
</evidence>
<feature type="transmembrane region" description="Helical" evidence="8">
    <location>
        <begin position="323"/>
        <end position="343"/>
    </location>
</feature>
<keyword evidence="5 8" id="KW-0812">Transmembrane</keyword>
<evidence type="ECO:0000256" key="2">
    <source>
        <dbReference type="ARBA" id="ARBA00022475"/>
    </source>
</evidence>
<keyword evidence="6 8" id="KW-1133">Transmembrane helix</keyword>
<dbReference type="EMBL" id="QVQT01000001">
    <property type="protein sequence ID" value="RFU18249.1"/>
    <property type="molecule type" value="Genomic_DNA"/>
</dbReference>
<gene>
    <name evidence="10" type="ORF">D0Y96_01335</name>
</gene>
<evidence type="ECO:0000256" key="3">
    <source>
        <dbReference type="ARBA" id="ARBA00022676"/>
    </source>
</evidence>
<dbReference type="PANTHER" id="PTHR33908">
    <property type="entry name" value="MANNOSYLTRANSFERASE YKCB-RELATED"/>
    <property type="match status" value="1"/>
</dbReference>
<dbReference type="RefSeq" id="WP_117297498.1">
    <property type="nucleotide sequence ID" value="NZ_QVQT02000001.1"/>
</dbReference>
<keyword evidence="7 8" id="KW-0472">Membrane</keyword>
<evidence type="ECO:0000256" key="8">
    <source>
        <dbReference type="SAM" id="Phobius"/>
    </source>
</evidence>
<comment type="caution">
    <text evidence="10">The sequence shown here is derived from an EMBL/GenBank/DDBJ whole genome shotgun (WGS) entry which is preliminary data.</text>
</comment>
<evidence type="ECO:0000256" key="1">
    <source>
        <dbReference type="ARBA" id="ARBA00004651"/>
    </source>
</evidence>
<dbReference type="PANTHER" id="PTHR33908:SF11">
    <property type="entry name" value="MEMBRANE PROTEIN"/>
    <property type="match status" value="1"/>
</dbReference>
<feature type="transmembrane region" description="Helical" evidence="8">
    <location>
        <begin position="221"/>
        <end position="241"/>
    </location>
</feature>
<keyword evidence="11" id="KW-1185">Reference proteome</keyword>
<dbReference type="GO" id="GO:0009103">
    <property type="term" value="P:lipopolysaccharide biosynthetic process"/>
    <property type="evidence" value="ECO:0007669"/>
    <property type="project" value="UniProtKB-ARBA"/>
</dbReference>
<feature type="domain" description="Glycosyltransferase RgtA/B/C/D-like" evidence="9">
    <location>
        <begin position="69"/>
        <end position="239"/>
    </location>
</feature>
<accession>A0A372ITY2</accession>
<evidence type="ECO:0000259" key="9">
    <source>
        <dbReference type="Pfam" id="PF13231"/>
    </source>
</evidence>
<feature type="transmembrane region" description="Helical" evidence="8">
    <location>
        <begin position="20"/>
        <end position="42"/>
    </location>
</feature>
<comment type="subcellular location">
    <subcellularLocation>
        <location evidence="1">Cell membrane</location>
        <topology evidence="1">Multi-pass membrane protein</topology>
    </subcellularLocation>
</comment>
<organism evidence="10 11">
    <name type="scientific">Paracidobacterium acidisoli</name>
    <dbReference type="NCBI Taxonomy" id="2303751"/>
    <lineage>
        <taxon>Bacteria</taxon>
        <taxon>Pseudomonadati</taxon>
        <taxon>Acidobacteriota</taxon>
        <taxon>Terriglobia</taxon>
        <taxon>Terriglobales</taxon>
        <taxon>Acidobacteriaceae</taxon>
        <taxon>Paracidobacterium</taxon>
    </lineage>
</organism>
<feature type="transmembrane region" description="Helical" evidence="8">
    <location>
        <begin position="119"/>
        <end position="138"/>
    </location>
</feature>
<feature type="transmembrane region" description="Helical" evidence="8">
    <location>
        <begin position="355"/>
        <end position="375"/>
    </location>
</feature>